<keyword evidence="1" id="KW-0732">Signal</keyword>
<dbReference type="InterPro" id="IPR052794">
    <property type="entry name" value="Mito_Ser_Protease_LACTB"/>
</dbReference>
<dbReference type="GO" id="GO:0008233">
    <property type="term" value="F:peptidase activity"/>
    <property type="evidence" value="ECO:0007669"/>
    <property type="project" value="TreeGrafter"/>
</dbReference>
<feature type="signal peptide" evidence="1">
    <location>
        <begin position="1"/>
        <end position="28"/>
    </location>
</feature>
<sequence>MTRSCVKRRNVVSILLCTALFVCSISCSKHKNSTSSAKFLLQQALDENNLPSLSVAVSQNDSIILAEALGFADIENQLEATEKSVYRVGSISKSLTATLIMILKEQKKLDIKAPINDYCQSFPEKGYEISSEQLLSHLGGIRHYDFDNIETEYYSIKRYSSSAEALDIFKGDSLVAPPGSNYHYSSYGYSILGCIIENLDRTSFQKSLKKNVFLSADMFQSTVDMPEQIIPNRTRPYETLEDGTWENSRPVDLSNKYPGGGVLSTPTDLVKFGNTLLQNQLISEESRLDMWNPRETSDGTPTNYALGWRVSEDRKEIYHGGSSAGGTAYLYIKPKEKLVIAFCSNGAWSTSRHKFVQDLAALYDNKSNKQ</sequence>
<feature type="domain" description="Beta-lactamase-related" evidence="2">
    <location>
        <begin position="41"/>
        <end position="352"/>
    </location>
</feature>
<proteinExistence type="predicted"/>
<evidence type="ECO:0000313" key="3">
    <source>
        <dbReference type="EMBL" id="PRX54944.1"/>
    </source>
</evidence>
<dbReference type="InterPro" id="IPR012338">
    <property type="entry name" value="Beta-lactam/transpept-like"/>
</dbReference>
<protein>
    <submittedName>
        <fullName evidence="3">CubicO group peptidase (Beta-lactamase class C family)</fullName>
    </submittedName>
</protein>
<dbReference type="Gene3D" id="3.40.710.10">
    <property type="entry name" value="DD-peptidase/beta-lactamase superfamily"/>
    <property type="match status" value="1"/>
</dbReference>
<organism evidence="3 4">
    <name type="scientific">Flagellimonas meridianipacifica</name>
    <dbReference type="NCBI Taxonomy" id="1080225"/>
    <lineage>
        <taxon>Bacteria</taxon>
        <taxon>Pseudomonadati</taxon>
        <taxon>Bacteroidota</taxon>
        <taxon>Flavobacteriia</taxon>
        <taxon>Flavobacteriales</taxon>
        <taxon>Flavobacteriaceae</taxon>
        <taxon>Flagellimonas</taxon>
    </lineage>
</organism>
<dbReference type="GO" id="GO:0006508">
    <property type="term" value="P:proteolysis"/>
    <property type="evidence" value="ECO:0007669"/>
    <property type="project" value="TreeGrafter"/>
</dbReference>
<dbReference type="EMBL" id="PVYX01000002">
    <property type="protein sequence ID" value="PRX54944.1"/>
    <property type="molecule type" value="Genomic_DNA"/>
</dbReference>
<accession>A0A2T0MBR4</accession>
<dbReference type="OrthoDB" id="9793489at2"/>
<comment type="caution">
    <text evidence="3">The sequence shown here is derived from an EMBL/GenBank/DDBJ whole genome shotgun (WGS) entry which is preliminary data.</text>
</comment>
<dbReference type="GO" id="GO:0019216">
    <property type="term" value="P:regulation of lipid metabolic process"/>
    <property type="evidence" value="ECO:0007669"/>
    <property type="project" value="TreeGrafter"/>
</dbReference>
<dbReference type="AlphaFoldDB" id="A0A2T0MBR4"/>
<dbReference type="InterPro" id="IPR001466">
    <property type="entry name" value="Beta-lactam-related"/>
</dbReference>
<evidence type="ECO:0000313" key="4">
    <source>
        <dbReference type="Proteomes" id="UP000237640"/>
    </source>
</evidence>
<dbReference type="RefSeq" id="WP_106146445.1">
    <property type="nucleotide sequence ID" value="NZ_PVYX01000002.1"/>
</dbReference>
<keyword evidence="4" id="KW-1185">Reference proteome</keyword>
<name>A0A2T0MBR4_9FLAO</name>
<dbReference type="Pfam" id="PF00144">
    <property type="entry name" value="Beta-lactamase"/>
    <property type="match status" value="1"/>
</dbReference>
<reference evidence="3 4" key="1">
    <citation type="submission" date="2018-03" db="EMBL/GenBank/DDBJ databases">
        <title>Genomic Encyclopedia of Archaeal and Bacterial Type Strains, Phase II (KMG-II): from individual species to whole genera.</title>
        <authorList>
            <person name="Goeker M."/>
        </authorList>
    </citation>
    <scope>NUCLEOTIDE SEQUENCE [LARGE SCALE GENOMIC DNA]</scope>
    <source>
        <strain evidence="3 4">DSM 25027</strain>
    </source>
</reference>
<evidence type="ECO:0000256" key="1">
    <source>
        <dbReference type="SAM" id="SignalP"/>
    </source>
</evidence>
<dbReference type="Proteomes" id="UP000237640">
    <property type="component" value="Unassembled WGS sequence"/>
</dbReference>
<gene>
    <name evidence="3" type="ORF">CLV81_3349</name>
</gene>
<feature type="chain" id="PRO_5015480223" evidence="1">
    <location>
        <begin position="29"/>
        <end position="370"/>
    </location>
</feature>
<dbReference type="PANTHER" id="PTHR46520">
    <property type="entry name" value="SERINE BETA-LACTAMASE-LIKE PROTEIN LACTB, MITOCHONDRIAL"/>
    <property type="match status" value="1"/>
</dbReference>
<dbReference type="PANTHER" id="PTHR46520:SF1">
    <property type="entry name" value="SERINE BETA-LACTAMASE-LIKE PROTEIN LACTB, MITOCHONDRIAL"/>
    <property type="match status" value="1"/>
</dbReference>
<dbReference type="SUPFAM" id="SSF56601">
    <property type="entry name" value="beta-lactamase/transpeptidase-like"/>
    <property type="match status" value="1"/>
</dbReference>
<evidence type="ECO:0000259" key="2">
    <source>
        <dbReference type="Pfam" id="PF00144"/>
    </source>
</evidence>